<dbReference type="InterPro" id="IPR023631">
    <property type="entry name" value="Amidase_dom"/>
</dbReference>
<dbReference type="Pfam" id="PF26053">
    <property type="entry name" value="DUF8016"/>
    <property type="match status" value="1"/>
</dbReference>
<dbReference type="SUPFAM" id="SSF75304">
    <property type="entry name" value="Amidase signature (AS) enzymes"/>
    <property type="match status" value="1"/>
</dbReference>
<dbReference type="Proteomes" id="UP000245910">
    <property type="component" value="Chromosome III"/>
</dbReference>
<dbReference type="STRING" id="56646.A0A2L2TAU7"/>
<organism evidence="3 4">
    <name type="scientific">Fusarium venenatum</name>
    <dbReference type="NCBI Taxonomy" id="56646"/>
    <lineage>
        <taxon>Eukaryota</taxon>
        <taxon>Fungi</taxon>
        <taxon>Dikarya</taxon>
        <taxon>Ascomycota</taxon>
        <taxon>Pezizomycotina</taxon>
        <taxon>Sordariomycetes</taxon>
        <taxon>Hypocreomycetidae</taxon>
        <taxon>Hypocreales</taxon>
        <taxon>Nectriaceae</taxon>
        <taxon>Fusarium</taxon>
    </lineage>
</organism>
<evidence type="ECO:0000259" key="1">
    <source>
        <dbReference type="Pfam" id="PF01425"/>
    </source>
</evidence>
<reference evidence="4" key="1">
    <citation type="submission" date="2014-10" db="EMBL/GenBank/DDBJ databases">
        <authorList>
            <person name="King R."/>
        </authorList>
    </citation>
    <scope>NUCLEOTIDE SEQUENCE [LARGE SCALE GENOMIC DNA]</scope>
    <source>
        <strain evidence="4">A3/5</strain>
    </source>
</reference>
<feature type="domain" description="Amidase" evidence="1">
    <location>
        <begin position="173"/>
        <end position="317"/>
    </location>
</feature>
<dbReference type="PANTHER" id="PTHR46310:SF7">
    <property type="entry name" value="AMIDASE 1"/>
    <property type="match status" value="1"/>
</dbReference>
<dbReference type="PANTHER" id="PTHR46310">
    <property type="entry name" value="AMIDASE 1"/>
    <property type="match status" value="1"/>
</dbReference>
<evidence type="ECO:0000313" key="3">
    <source>
        <dbReference type="EMBL" id="CEI68082.1"/>
    </source>
</evidence>
<dbReference type="InterPro" id="IPR036928">
    <property type="entry name" value="AS_sf"/>
</dbReference>
<evidence type="ECO:0000259" key="2">
    <source>
        <dbReference type="Pfam" id="PF26053"/>
    </source>
</evidence>
<dbReference type="Gene3D" id="3.90.1300.10">
    <property type="entry name" value="Amidase signature (AS) domain"/>
    <property type="match status" value="1"/>
</dbReference>
<dbReference type="EMBL" id="LN649231">
    <property type="protein sequence ID" value="CEI68082.1"/>
    <property type="molecule type" value="Genomic_DNA"/>
</dbReference>
<keyword evidence="4" id="KW-1185">Reference proteome</keyword>
<dbReference type="InterPro" id="IPR058329">
    <property type="entry name" value="Arp1_N"/>
</dbReference>
<dbReference type="AlphaFoldDB" id="A0A2L2TAU7"/>
<name>A0A2L2TAU7_9HYPO</name>
<accession>A0A2L2TAU7</accession>
<dbReference type="Pfam" id="PF01425">
    <property type="entry name" value="Amidase"/>
    <property type="match status" value="1"/>
</dbReference>
<sequence>MPAWHSKIPKIRRKSQFTATAHNHSRIDWRKGICDPEPTNFAPLTCFVLGKTHSMESDLRDARLKYSKEDDVFCDEFLKTILILTDNRSISESVQGILSEWGCTSVFLQSRSQDISPGPYFFSSRGIYSAWRLYSDDHDAFVLSTTPSQTDCETYENMNASAFGLSSLCIAVPSRMKFQSSNKQPLAGLRIGVKDLFHLKGAHTGCGNRAYRRLHPAQEYSTERVKKVVDLGGIIVGKTKTVEFGGSQEVIGDWCDYFYAFNARGDGYFASTGSSTGSAASLAAYPWLDVTLGTDSGGSIRDPAVAHGIYGFRPSHDGREATDMVLPCGILFPKEYHLPNSNAQAVVDGWVTKLASWLQAESCDVSIEDIWNATKPVASSESFFETFKKTFITLTYRGFWIDLASFRDEYRNKFHENPYVCKVLQALWDLGKSLSPEEIQQALDEIVLHNTWFFKNILNDQKTIIVAPRYALDYRDEYLPYAYNVHISVEGIV</sequence>
<protein>
    <submittedName>
        <fullName evidence="3">Uncharacterized protein</fullName>
    </submittedName>
</protein>
<feature type="domain" description="Scytalone dehydratase-like protein Arp1 N-terminal" evidence="2">
    <location>
        <begin position="38"/>
        <end position="122"/>
    </location>
</feature>
<evidence type="ECO:0000313" key="4">
    <source>
        <dbReference type="Proteomes" id="UP000245910"/>
    </source>
</evidence>
<proteinExistence type="predicted"/>